<dbReference type="EMBL" id="BARS01041000">
    <property type="protein sequence ID" value="GAG41113.1"/>
    <property type="molecule type" value="Genomic_DNA"/>
</dbReference>
<name>X0XX30_9ZZZZ</name>
<dbReference type="AlphaFoldDB" id="X0XX30"/>
<accession>X0XX30</accession>
<keyword evidence="1" id="KW-0812">Transmembrane</keyword>
<evidence type="ECO:0000313" key="2">
    <source>
        <dbReference type="EMBL" id="GAG41113.1"/>
    </source>
</evidence>
<keyword evidence="1" id="KW-1133">Transmembrane helix</keyword>
<keyword evidence="1" id="KW-0472">Membrane</keyword>
<sequence>GNIMDITKFLALWGAIFSTIAITWNIFRDVNDKGKLKIDAMIGKMVPDHTDKDYLVITITNIGRRPVLVKGWGGMKKKNVKGARGMIIIPRGLPRMLKEGEYHMEFTEDLSIISPELEKIHVWDSTGKEWKVSKKNLKCLFKDVQKINPDKNE</sequence>
<comment type="caution">
    <text evidence="2">The sequence shown here is derived from an EMBL/GenBank/DDBJ whole genome shotgun (WGS) entry which is preliminary data.</text>
</comment>
<feature type="transmembrane region" description="Helical" evidence="1">
    <location>
        <begin position="6"/>
        <end position="27"/>
    </location>
</feature>
<protein>
    <submittedName>
        <fullName evidence="2">Uncharacterized protein</fullName>
    </submittedName>
</protein>
<evidence type="ECO:0000256" key="1">
    <source>
        <dbReference type="SAM" id="Phobius"/>
    </source>
</evidence>
<organism evidence="2">
    <name type="scientific">marine sediment metagenome</name>
    <dbReference type="NCBI Taxonomy" id="412755"/>
    <lineage>
        <taxon>unclassified sequences</taxon>
        <taxon>metagenomes</taxon>
        <taxon>ecological metagenomes</taxon>
    </lineage>
</organism>
<reference evidence="2" key="1">
    <citation type="journal article" date="2014" name="Front. Microbiol.">
        <title>High frequency of phylogenetically diverse reductive dehalogenase-homologous genes in deep subseafloor sedimentary metagenomes.</title>
        <authorList>
            <person name="Kawai M."/>
            <person name="Futagami T."/>
            <person name="Toyoda A."/>
            <person name="Takaki Y."/>
            <person name="Nishi S."/>
            <person name="Hori S."/>
            <person name="Arai W."/>
            <person name="Tsubouchi T."/>
            <person name="Morono Y."/>
            <person name="Uchiyama I."/>
            <person name="Ito T."/>
            <person name="Fujiyama A."/>
            <person name="Inagaki F."/>
            <person name="Takami H."/>
        </authorList>
    </citation>
    <scope>NUCLEOTIDE SEQUENCE</scope>
    <source>
        <strain evidence="2">Expedition CK06-06</strain>
    </source>
</reference>
<proteinExistence type="predicted"/>
<gene>
    <name evidence="2" type="ORF">S01H1_62426</name>
</gene>
<feature type="non-terminal residue" evidence="2">
    <location>
        <position position="1"/>
    </location>
</feature>